<dbReference type="InterPro" id="IPR011008">
    <property type="entry name" value="Dimeric_a/b-barrel"/>
</dbReference>
<organism evidence="2 3">
    <name type="scientific">Variovorax ginsengisoli</name>
    <dbReference type="NCBI Taxonomy" id="363844"/>
    <lineage>
        <taxon>Bacteria</taxon>
        <taxon>Pseudomonadati</taxon>
        <taxon>Pseudomonadota</taxon>
        <taxon>Betaproteobacteria</taxon>
        <taxon>Burkholderiales</taxon>
        <taxon>Comamonadaceae</taxon>
        <taxon>Variovorax</taxon>
    </lineage>
</organism>
<dbReference type="Pfam" id="PF07045">
    <property type="entry name" value="DUF1330"/>
    <property type="match status" value="1"/>
</dbReference>
<proteinExistence type="predicted"/>
<keyword evidence="3" id="KW-1185">Reference proteome</keyword>
<dbReference type="RefSeq" id="WP_301808491.1">
    <property type="nucleotide sequence ID" value="NZ_JAUJZH010000007.1"/>
</dbReference>
<dbReference type="EMBL" id="JAUKVY010000007">
    <property type="protein sequence ID" value="MDO1532979.1"/>
    <property type="molecule type" value="Genomic_DNA"/>
</dbReference>
<dbReference type="InterPro" id="IPR010753">
    <property type="entry name" value="DUF1330"/>
</dbReference>
<gene>
    <name evidence="2" type="ORF">Q2T77_11830</name>
</gene>
<feature type="domain" description="DUF1330" evidence="1">
    <location>
        <begin position="3"/>
        <end position="96"/>
    </location>
</feature>
<evidence type="ECO:0000313" key="3">
    <source>
        <dbReference type="Proteomes" id="UP001169027"/>
    </source>
</evidence>
<accession>A0ABT8S224</accession>
<evidence type="ECO:0000313" key="2">
    <source>
        <dbReference type="EMBL" id="MDO1532979.1"/>
    </source>
</evidence>
<dbReference type="Gene3D" id="3.30.70.100">
    <property type="match status" value="1"/>
</dbReference>
<comment type="caution">
    <text evidence="2">The sequence shown here is derived from an EMBL/GenBank/DDBJ whole genome shotgun (WGS) entry which is preliminary data.</text>
</comment>
<evidence type="ECO:0000259" key="1">
    <source>
        <dbReference type="Pfam" id="PF07045"/>
    </source>
</evidence>
<dbReference type="SUPFAM" id="SSF54909">
    <property type="entry name" value="Dimeric alpha+beta barrel"/>
    <property type="match status" value="1"/>
</dbReference>
<dbReference type="Proteomes" id="UP001169027">
    <property type="component" value="Unassembled WGS sequence"/>
</dbReference>
<name>A0ABT8S224_9BURK</name>
<reference evidence="2" key="1">
    <citation type="submission" date="2023-06" db="EMBL/GenBank/DDBJ databases">
        <authorList>
            <person name="Jiang Y."/>
            <person name="Liu Q."/>
        </authorList>
    </citation>
    <scope>NUCLEOTIDE SEQUENCE</scope>
    <source>
        <strain evidence="2">CGMCC 1.12090</strain>
    </source>
</reference>
<dbReference type="PANTHER" id="PTHR41521">
    <property type="match status" value="1"/>
</dbReference>
<protein>
    <submittedName>
        <fullName evidence="2">DUF1330 domain-containing protein</fullName>
    </submittedName>
</protein>
<sequence>MSSAYIIANVEVTNPTQYEDYKKWSSEAMKVHGAEVCVRGGQVEVLEGDWHPERIVILKFPSVEQAKKFNDSPEYGKARAARQGAAIMRMIVVQGI</sequence>
<dbReference type="PANTHER" id="PTHR41521:SF4">
    <property type="entry name" value="BLR0684 PROTEIN"/>
    <property type="match status" value="1"/>
</dbReference>